<sequence>MFKADWFYWHSSIVNTMHYNTSYFFTGKLIHLTKHLYN</sequence>
<evidence type="ECO:0000313" key="1">
    <source>
        <dbReference type="EMBL" id="AHA64036.1"/>
    </source>
</evidence>
<evidence type="ECO:0000313" key="2">
    <source>
        <dbReference type="Proteomes" id="UP000031647"/>
    </source>
</evidence>
<dbReference type="KEGG" id="sdz:Asd1617_01209"/>
<dbReference type="HOGENOM" id="CLU_3327739_0_0_6"/>
<name>A0A0A6ZQZ4_SHIDY</name>
<accession>A0A0A6ZQZ4</accession>
<protein>
    <submittedName>
        <fullName evidence="1">Uncharacterized protein</fullName>
    </submittedName>
</protein>
<dbReference type="Proteomes" id="UP000031647">
    <property type="component" value="Chromosome"/>
</dbReference>
<dbReference type="AlphaFoldDB" id="A0A0A6ZQZ4"/>
<gene>
    <name evidence="1" type="ORF">Asd1617_01209</name>
</gene>
<organism evidence="1 2">
    <name type="scientific">Shigella dysenteriae 1617</name>
    <dbReference type="NCBI Taxonomy" id="754093"/>
    <lineage>
        <taxon>Bacteria</taxon>
        <taxon>Pseudomonadati</taxon>
        <taxon>Pseudomonadota</taxon>
        <taxon>Gammaproteobacteria</taxon>
        <taxon>Enterobacterales</taxon>
        <taxon>Enterobacteriaceae</taxon>
        <taxon>Shigella</taxon>
    </lineage>
</organism>
<reference evidence="1 2" key="1">
    <citation type="submission" date="2013-09" db="EMBL/GenBank/DDBJ databases">
        <title>Comparative genomics of Sd1617 to representative strains in evaluating its pathogenesis.</title>
        <authorList>
            <person name="Aksomboon Vongsawan A."/>
            <person name="Kapatral V."/>
            <person name="Vaisvil B."/>
            <person name="Serichantalergs O."/>
            <person name="Hale T.L."/>
            <person name="Mason C.J."/>
        </authorList>
    </citation>
    <scope>NUCLEOTIDE SEQUENCE [LARGE SCALE GENOMIC DNA]</scope>
    <source>
        <strain evidence="1 2">1617</strain>
    </source>
</reference>
<dbReference type="PATRIC" id="fig|754093.4.peg.1189"/>
<dbReference type="EMBL" id="CP006736">
    <property type="protein sequence ID" value="AHA64036.1"/>
    <property type="molecule type" value="Genomic_DNA"/>
</dbReference>
<proteinExistence type="predicted"/>